<evidence type="ECO:0000313" key="3">
    <source>
        <dbReference type="Proteomes" id="UP000789572"/>
    </source>
</evidence>
<feature type="non-terminal residue" evidence="2">
    <location>
        <position position="276"/>
    </location>
</feature>
<keyword evidence="3" id="KW-1185">Reference proteome</keyword>
<accession>A0A9N9E095</accession>
<dbReference type="OrthoDB" id="2311218at2759"/>
<protein>
    <submittedName>
        <fullName evidence="2">796_t:CDS:1</fullName>
    </submittedName>
</protein>
<dbReference type="EMBL" id="CAJVPJ010005009">
    <property type="protein sequence ID" value="CAG8657727.1"/>
    <property type="molecule type" value="Genomic_DNA"/>
</dbReference>
<feature type="compositionally biased region" description="Acidic residues" evidence="1">
    <location>
        <begin position="109"/>
        <end position="128"/>
    </location>
</feature>
<proteinExistence type="predicted"/>
<feature type="region of interest" description="Disordered" evidence="1">
    <location>
        <begin position="66"/>
        <end position="133"/>
    </location>
</feature>
<comment type="caution">
    <text evidence="2">The sequence shown here is derived from an EMBL/GenBank/DDBJ whole genome shotgun (WGS) entry which is preliminary data.</text>
</comment>
<gene>
    <name evidence="2" type="ORF">POCULU_LOCUS10293</name>
</gene>
<evidence type="ECO:0000313" key="2">
    <source>
        <dbReference type="EMBL" id="CAG8657727.1"/>
    </source>
</evidence>
<reference evidence="2" key="1">
    <citation type="submission" date="2021-06" db="EMBL/GenBank/DDBJ databases">
        <authorList>
            <person name="Kallberg Y."/>
            <person name="Tangrot J."/>
            <person name="Rosling A."/>
        </authorList>
    </citation>
    <scope>NUCLEOTIDE SEQUENCE</scope>
    <source>
        <strain evidence="2">IA702</strain>
    </source>
</reference>
<organism evidence="2 3">
    <name type="scientific">Paraglomus occultum</name>
    <dbReference type="NCBI Taxonomy" id="144539"/>
    <lineage>
        <taxon>Eukaryota</taxon>
        <taxon>Fungi</taxon>
        <taxon>Fungi incertae sedis</taxon>
        <taxon>Mucoromycota</taxon>
        <taxon>Glomeromycotina</taxon>
        <taxon>Glomeromycetes</taxon>
        <taxon>Paraglomerales</taxon>
        <taxon>Paraglomeraceae</taxon>
        <taxon>Paraglomus</taxon>
    </lineage>
</organism>
<feature type="compositionally biased region" description="Basic and acidic residues" evidence="1">
    <location>
        <begin position="80"/>
        <end position="103"/>
    </location>
</feature>
<sequence length="276" mass="31922">GLRPDYKVAKMWEQNPEQKIHIHKPKFTNYETNVYDGRIKNINNSVPLEKGNPPSRMKLRERKNKVHYEENQDSDFSDPPEPKRVKRQSREEQELEKQSEDTKLMNGMEGEEEKSVDNIDEIDDIDNEGNDHDDNSNISLVAQTLHALEKHRTARTAIENIRNADVNEATASDEGNRKKITVVDISDEKDEVDRFFSEPSTSCASNIFSSEISDMYSNEQRLQLSPCILKSGKDLTDIWNKYLSKIDLHPWSVEHNCIVKTFQNDVLKSLCLEASW</sequence>
<dbReference type="Proteomes" id="UP000789572">
    <property type="component" value="Unassembled WGS sequence"/>
</dbReference>
<name>A0A9N9E095_9GLOM</name>
<evidence type="ECO:0000256" key="1">
    <source>
        <dbReference type="SAM" id="MobiDB-lite"/>
    </source>
</evidence>
<feature type="non-terminal residue" evidence="2">
    <location>
        <position position="1"/>
    </location>
</feature>
<dbReference type="AlphaFoldDB" id="A0A9N9E095"/>